<comment type="caution">
    <text evidence="1">The sequence shown here is derived from an EMBL/GenBank/DDBJ whole genome shotgun (WGS) entry which is preliminary data.</text>
</comment>
<sequence>MDLLFTQETGEQQKSTVVEDGADDEGDAGDEANGSAAAGDFAVVGWSMTLAGTEDRILRAIDSQEDRTEERKGDGDEREDEEKRI</sequence>
<reference evidence="1 2" key="1">
    <citation type="journal article" date="2022" name="bioRxiv">
        <title>The genome of the oomycete Peronosclerospora sorghi, a cosmopolitan pathogen of maize and sorghum, is inflated with dispersed pseudogenes.</title>
        <authorList>
            <person name="Fletcher K."/>
            <person name="Martin F."/>
            <person name="Isakeit T."/>
            <person name="Cavanaugh K."/>
            <person name="Magill C."/>
            <person name="Michelmore R."/>
        </authorList>
    </citation>
    <scope>NUCLEOTIDE SEQUENCE [LARGE SCALE GENOMIC DNA]</scope>
    <source>
        <strain evidence="1">P6</strain>
    </source>
</reference>
<gene>
    <name evidence="1" type="ORF">PsorP6_009060</name>
</gene>
<evidence type="ECO:0000313" key="2">
    <source>
        <dbReference type="Proteomes" id="UP001163321"/>
    </source>
</evidence>
<dbReference type="Proteomes" id="UP001163321">
    <property type="component" value="Chromosome 5"/>
</dbReference>
<protein>
    <submittedName>
        <fullName evidence="1">Uncharacterized protein</fullName>
    </submittedName>
</protein>
<organism evidence="1 2">
    <name type="scientific">Peronosclerospora sorghi</name>
    <dbReference type="NCBI Taxonomy" id="230839"/>
    <lineage>
        <taxon>Eukaryota</taxon>
        <taxon>Sar</taxon>
        <taxon>Stramenopiles</taxon>
        <taxon>Oomycota</taxon>
        <taxon>Peronosporomycetes</taxon>
        <taxon>Peronosporales</taxon>
        <taxon>Peronosporaceae</taxon>
        <taxon>Peronosclerospora</taxon>
    </lineage>
</organism>
<proteinExistence type="predicted"/>
<keyword evidence="2" id="KW-1185">Reference proteome</keyword>
<dbReference type="EMBL" id="CM047584">
    <property type="protein sequence ID" value="KAI9911809.1"/>
    <property type="molecule type" value="Genomic_DNA"/>
</dbReference>
<accession>A0ACC0W133</accession>
<name>A0ACC0W133_9STRA</name>
<evidence type="ECO:0000313" key="1">
    <source>
        <dbReference type="EMBL" id="KAI9911809.1"/>
    </source>
</evidence>